<dbReference type="AlphaFoldDB" id="A0A2S9XG08"/>
<evidence type="ECO:0000256" key="6">
    <source>
        <dbReference type="ARBA" id="ARBA00023012"/>
    </source>
</evidence>
<keyword evidence="4 8" id="KW-0808">Transferase</keyword>
<comment type="caution">
    <text evidence="8">The sequence shown here is derived from an EMBL/GenBank/DDBJ whole genome shotgun (WGS) entry which is preliminary data.</text>
</comment>
<keyword evidence="9" id="KW-1185">Reference proteome</keyword>
<dbReference type="CDD" id="cd00075">
    <property type="entry name" value="HATPase"/>
    <property type="match status" value="1"/>
</dbReference>
<dbReference type="GO" id="GO:0000160">
    <property type="term" value="P:phosphorelay signal transduction system"/>
    <property type="evidence" value="ECO:0007669"/>
    <property type="project" value="UniProtKB-KW"/>
</dbReference>
<dbReference type="InterPro" id="IPR003594">
    <property type="entry name" value="HATPase_dom"/>
</dbReference>
<evidence type="ECO:0000313" key="8">
    <source>
        <dbReference type="EMBL" id="PRP91808.1"/>
    </source>
</evidence>
<dbReference type="Pfam" id="PF02518">
    <property type="entry name" value="HATPase_c"/>
    <property type="match status" value="1"/>
</dbReference>
<accession>A0A2S9XG08</accession>
<sequence>MTPRTEAKGGMDLKSELDRLYRESGDADEFGRILLGFLDDLGRRVKEENADAMTFVERIAEQIDRAATVTLAAGAMHDLRSLLQVLLAHINHSRNGVLGMAATASDPAQVRDVLRSLDELRLVATTMANIARDGVAVQRGAGAGTIVDLPDLLKTTVRMHRRVSKGRVRLDDPPRTDVLAPRGALLRVLANLINNAVDVIPDGPDGRVTLSAWVATDDVFVQVADNGPGIPPELQPKIFDLFYTTKEKGSGVGLPTCQRLVEAWGGSLQLQSKIGEGTRFTFGVPRA</sequence>
<dbReference type="PRINTS" id="PR00344">
    <property type="entry name" value="BCTRLSENSOR"/>
</dbReference>
<dbReference type="SMART" id="SM00387">
    <property type="entry name" value="HATPase_c"/>
    <property type="match status" value="1"/>
</dbReference>
<keyword evidence="3" id="KW-0597">Phosphoprotein</keyword>
<evidence type="ECO:0000256" key="4">
    <source>
        <dbReference type="ARBA" id="ARBA00022679"/>
    </source>
</evidence>
<dbReference type="Proteomes" id="UP000237968">
    <property type="component" value="Unassembled WGS sequence"/>
</dbReference>
<dbReference type="PANTHER" id="PTHR44936:SF9">
    <property type="entry name" value="SENSOR PROTEIN CREC"/>
    <property type="match status" value="1"/>
</dbReference>
<protein>
    <recommendedName>
        <fullName evidence="2">histidine kinase</fullName>
        <ecNumber evidence="2">2.7.13.3</ecNumber>
    </recommendedName>
</protein>
<evidence type="ECO:0000313" key="9">
    <source>
        <dbReference type="Proteomes" id="UP000237968"/>
    </source>
</evidence>
<dbReference type="RefSeq" id="WP_106394472.1">
    <property type="nucleotide sequence ID" value="NZ_PVNK01000231.1"/>
</dbReference>
<keyword evidence="5 8" id="KW-0418">Kinase</keyword>
<evidence type="ECO:0000256" key="3">
    <source>
        <dbReference type="ARBA" id="ARBA00022553"/>
    </source>
</evidence>
<evidence type="ECO:0000256" key="1">
    <source>
        <dbReference type="ARBA" id="ARBA00000085"/>
    </source>
</evidence>
<dbReference type="Gene3D" id="3.30.565.10">
    <property type="entry name" value="Histidine kinase-like ATPase, C-terminal domain"/>
    <property type="match status" value="1"/>
</dbReference>
<dbReference type="PANTHER" id="PTHR44936">
    <property type="entry name" value="SENSOR PROTEIN CREC"/>
    <property type="match status" value="1"/>
</dbReference>
<dbReference type="PROSITE" id="PS50109">
    <property type="entry name" value="HIS_KIN"/>
    <property type="match status" value="1"/>
</dbReference>
<dbReference type="InterPro" id="IPR036890">
    <property type="entry name" value="HATPase_C_sf"/>
</dbReference>
<evidence type="ECO:0000256" key="2">
    <source>
        <dbReference type="ARBA" id="ARBA00012438"/>
    </source>
</evidence>
<dbReference type="InterPro" id="IPR005467">
    <property type="entry name" value="His_kinase_dom"/>
</dbReference>
<dbReference type="EMBL" id="PVNK01000231">
    <property type="protein sequence ID" value="PRP91808.1"/>
    <property type="molecule type" value="Genomic_DNA"/>
</dbReference>
<evidence type="ECO:0000256" key="5">
    <source>
        <dbReference type="ARBA" id="ARBA00022777"/>
    </source>
</evidence>
<feature type="domain" description="Histidine kinase" evidence="7">
    <location>
        <begin position="74"/>
        <end position="287"/>
    </location>
</feature>
<proteinExistence type="predicted"/>
<dbReference type="InterPro" id="IPR050980">
    <property type="entry name" value="2C_sensor_his_kinase"/>
</dbReference>
<gene>
    <name evidence="8" type="primary">kinD_3</name>
    <name evidence="8" type="ORF">ENSA5_52450</name>
</gene>
<dbReference type="OrthoDB" id="5337335at2"/>
<keyword evidence="6" id="KW-0902">Two-component regulatory system</keyword>
<organism evidence="8 9">
    <name type="scientific">Enhygromyxa salina</name>
    <dbReference type="NCBI Taxonomy" id="215803"/>
    <lineage>
        <taxon>Bacteria</taxon>
        <taxon>Pseudomonadati</taxon>
        <taxon>Myxococcota</taxon>
        <taxon>Polyangia</taxon>
        <taxon>Nannocystales</taxon>
        <taxon>Nannocystaceae</taxon>
        <taxon>Enhygromyxa</taxon>
    </lineage>
</organism>
<dbReference type="EC" id="2.7.13.3" evidence="2"/>
<evidence type="ECO:0000259" key="7">
    <source>
        <dbReference type="PROSITE" id="PS50109"/>
    </source>
</evidence>
<dbReference type="InterPro" id="IPR004358">
    <property type="entry name" value="Sig_transdc_His_kin-like_C"/>
</dbReference>
<comment type="catalytic activity">
    <reaction evidence="1">
        <text>ATP + protein L-histidine = ADP + protein N-phospho-L-histidine.</text>
        <dbReference type="EC" id="2.7.13.3"/>
    </reaction>
</comment>
<dbReference type="GO" id="GO:0004673">
    <property type="term" value="F:protein histidine kinase activity"/>
    <property type="evidence" value="ECO:0007669"/>
    <property type="project" value="UniProtKB-EC"/>
</dbReference>
<name>A0A2S9XG08_9BACT</name>
<reference evidence="8 9" key="1">
    <citation type="submission" date="2018-03" db="EMBL/GenBank/DDBJ databases">
        <title>Draft Genome Sequences of the Obligatory Marine Myxobacteria Enhygromyxa salina SWB005.</title>
        <authorList>
            <person name="Poehlein A."/>
            <person name="Moghaddam J.A."/>
            <person name="Harms H."/>
            <person name="Alanjari M."/>
            <person name="Koenig G.M."/>
            <person name="Daniel R."/>
            <person name="Schaeberle T.F."/>
        </authorList>
    </citation>
    <scope>NUCLEOTIDE SEQUENCE [LARGE SCALE GENOMIC DNA]</scope>
    <source>
        <strain evidence="8 9">SWB005</strain>
    </source>
</reference>
<dbReference type="SUPFAM" id="SSF55874">
    <property type="entry name" value="ATPase domain of HSP90 chaperone/DNA topoisomerase II/histidine kinase"/>
    <property type="match status" value="1"/>
</dbReference>